<dbReference type="InterPro" id="IPR050089">
    <property type="entry name" value="SAICAR_synthetase"/>
</dbReference>
<comment type="pathway">
    <text evidence="1 8">Purine metabolism; IMP biosynthesis via de novo pathway; 5-amino-1-(5-phospho-D-ribosyl)imidazole-4-carboxamide from 5-amino-1-(5-phospho-D-ribosyl)imidazole-4-carboxylate: step 1/2.</text>
</comment>
<dbReference type="GO" id="GO:0009236">
    <property type="term" value="P:cobalamin biosynthetic process"/>
    <property type="evidence" value="ECO:0007669"/>
    <property type="project" value="InterPro"/>
</dbReference>
<comment type="catalytic activity">
    <reaction evidence="7 8">
        <text>5-amino-1-(5-phospho-D-ribosyl)imidazole-4-carboxylate + L-aspartate + ATP = (2S)-2-[5-amino-1-(5-phospho-beta-D-ribosyl)imidazole-4-carboxamido]succinate + ADP + phosphate + 2 H(+)</text>
        <dbReference type="Rhea" id="RHEA:22628"/>
        <dbReference type="ChEBI" id="CHEBI:15378"/>
        <dbReference type="ChEBI" id="CHEBI:29991"/>
        <dbReference type="ChEBI" id="CHEBI:30616"/>
        <dbReference type="ChEBI" id="CHEBI:43474"/>
        <dbReference type="ChEBI" id="CHEBI:58443"/>
        <dbReference type="ChEBI" id="CHEBI:77657"/>
        <dbReference type="ChEBI" id="CHEBI:456216"/>
        <dbReference type="EC" id="6.3.2.6"/>
    </reaction>
</comment>
<gene>
    <name evidence="8" type="primary">purC</name>
    <name evidence="10" type="ORF">MOO44_07655</name>
</gene>
<protein>
    <recommendedName>
        <fullName evidence="8">Phosphoribosylaminoimidazole-succinocarboxamide synthase</fullName>
        <ecNumber evidence="8">6.3.2.6</ecNumber>
    </recommendedName>
    <alternativeName>
        <fullName evidence="8">SAICAR synthetase</fullName>
    </alternativeName>
</protein>
<keyword evidence="3 8" id="KW-0436">Ligase</keyword>
<dbReference type="InterPro" id="IPR033934">
    <property type="entry name" value="SAICAR_synt_PurC"/>
</dbReference>
<evidence type="ECO:0000256" key="1">
    <source>
        <dbReference type="ARBA" id="ARBA00004672"/>
    </source>
</evidence>
<evidence type="ECO:0000256" key="3">
    <source>
        <dbReference type="ARBA" id="ARBA00022598"/>
    </source>
</evidence>
<evidence type="ECO:0000256" key="4">
    <source>
        <dbReference type="ARBA" id="ARBA00022741"/>
    </source>
</evidence>
<dbReference type="PANTHER" id="PTHR43599">
    <property type="entry name" value="MULTIFUNCTIONAL PROTEIN ADE2"/>
    <property type="match status" value="1"/>
</dbReference>
<dbReference type="Gene3D" id="3.30.200.20">
    <property type="entry name" value="Phosphorylase Kinase, domain 1"/>
    <property type="match status" value="1"/>
</dbReference>
<organism evidence="10 11">
    <name type="scientific">Nicoliella spurrieriana</name>
    <dbReference type="NCBI Taxonomy" id="2925830"/>
    <lineage>
        <taxon>Bacteria</taxon>
        <taxon>Bacillati</taxon>
        <taxon>Bacillota</taxon>
        <taxon>Bacilli</taxon>
        <taxon>Lactobacillales</taxon>
        <taxon>Lactobacillaceae</taxon>
        <taxon>Nicoliella</taxon>
    </lineage>
</organism>
<dbReference type="PANTHER" id="PTHR43599:SF3">
    <property type="entry name" value="SI:DKEY-6E2.2"/>
    <property type="match status" value="1"/>
</dbReference>
<evidence type="ECO:0000256" key="2">
    <source>
        <dbReference type="ARBA" id="ARBA00010190"/>
    </source>
</evidence>
<keyword evidence="11" id="KW-1185">Reference proteome</keyword>
<dbReference type="RefSeq" id="WP_260116551.1">
    <property type="nucleotide sequence ID" value="NZ_CP093361.1"/>
</dbReference>
<dbReference type="EC" id="6.3.2.6" evidence="8"/>
<comment type="similarity">
    <text evidence="2 8">Belongs to the SAICAR synthetase family.</text>
</comment>
<dbReference type="Pfam" id="PF01259">
    <property type="entry name" value="SAICAR_synt"/>
    <property type="match status" value="1"/>
</dbReference>
<reference evidence="10" key="1">
    <citation type="journal article" date="2022" name="Int. J. Syst. Evol. Microbiol.">
        <title>Apilactobacillus apisilvae sp. nov., Nicolia spurrieriana gen. nov. sp. nov., Bombilactobacillus folatiphilus sp. nov. and Bombilactobacillus thymidiniphilus sp. nov., four new lactic acid bacterial isolates from stingless bees Tetragonula carbonaria and Austroplebeia australis.</title>
        <authorList>
            <person name="Oliphant S.A."/>
            <person name="Watson-Haigh N.S."/>
            <person name="Sumby K.M."/>
            <person name="Gardner J."/>
            <person name="Groom S."/>
            <person name="Jiranek V."/>
        </authorList>
    </citation>
    <scope>NUCLEOTIDE SEQUENCE</scope>
    <source>
        <strain evidence="10">SGEP1_A5</strain>
    </source>
</reference>
<sequence>MSSLVASGKTKELYTTDDPNVLRVHYTNHTTAGDGERNELIPDKGAVNNQISSLIFGYLNQAGVATHFVNQLDATDQLNKRVQMIPLEVVIRNLAAGHFQKRFGTTYLRPLTKPVVEYFFKSDELHDPMVNDSDAQALDIATEDQLVTMRTIALKVNQLMIKLFKSMNIILVDFKVEFGITDDGQIILADEISPDSCRLLDADTKQSLDKDVFRKQTGDMMTGYREILSKLQAALK</sequence>
<name>A0A976RS05_9LACO</name>
<keyword evidence="6 8" id="KW-0067">ATP-binding</keyword>
<dbReference type="SUPFAM" id="SSF56104">
    <property type="entry name" value="SAICAR synthase-like"/>
    <property type="match status" value="1"/>
</dbReference>
<dbReference type="Gene3D" id="3.30.470.20">
    <property type="entry name" value="ATP-grasp fold, B domain"/>
    <property type="match status" value="1"/>
</dbReference>
<dbReference type="Proteomes" id="UP000831181">
    <property type="component" value="Chromosome"/>
</dbReference>
<accession>A0A976RS05</accession>
<evidence type="ECO:0000256" key="5">
    <source>
        <dbReference type="ARBA" id="ARBA00022755"/>
    </source>
</evidence>
<dbReference type="KEGG" id="lbe:MOO44_07655"/>
<dbReference type="CDD" id="cd01415">
    <property type="entry name" value="SAICAR_synt_PurC"/>
    <property type="match status" value="1"/>
</dbReference>
<evidence type="ECO:0000256" key="6">
    <source>
        <dbReference type="ARBA" id="ARBA00022840"/>
    </source>
</evidence>
<evidence type="ECO:0000256" key="8">
    <source>
        <dbReference type="HAMAP-Rule" id="MF_00137"/>
    </source>
</evidence>
<dbReference type="InterPro" id="IPR028923">
    <property type="entry name" value="SAICAR_synt/ADE2_N"/>
</dbReference>
<dbReference type="FunFam" id="3.30.470.20:FF:000006">
    <property type="entry name" value="Phosphoribosylaminoimidazole-succinocarboxamide synthase"/>
    <property type="match status" value="1"/>
</dbReference>
<dbReference type="GO" id="GO:0005524">
    <property type="term" value="F:ATP binding"/>
    <property type="evidence" value="ECO:0007669"/>
    <property type="project" value="UniProtKB-KW"/>
</dbReference>
<proteinExistence type="inferred from homology"/>
<keyword evidence="4 8" id="KW-0547">Nucleotide-binding</keyword>
<feature type="domain" description="SAICAR synthetase/ADE2 N-terminal" evidence="9">
    <location>
        <begin position="5"/>
        <end position="229"/>
    </location>
</feature>
<dbReference type="AlphaFoldDB" id="A0A976RS05"/>
<dbReference type="HAMAP" id="MF_00137">
    <property type="entry name" value="SAICAR_synth"/>
    <property type="match status" value="1"/>
</dbReference>
<evidence type="ECO:0000313" key="10">
    <source>
        <dbReference type="EMBL" id="UQS86749.1"/>
    </source>
</evidence>
<dbReference type="NCBIfam" id="TIGR00081">
    <property type="entry name" value="purC"/>
    <property type="match status" value="1"/>
</dbReference>
<evidence type="ECO:0000256" key="7">
    <source>
        <dbReference type="ARBA" id="ARBA00048475"/>
    </source>
</evidence>
<evidence type="ECO:0000313" key="11">
    <source>
        <dbReference type="Proteomes" id="UP000831181"/>
    </source>
</evidence>
<dbReference type="GO" id="GO:0006189">
    <property type="term" value="P:'de novo' IMP biosynthetic process"/>
    <property type="evidence" value="ECO:0007669"/>
    <property type="project" value="UniProtKB-UniRule"/>
</dbReference>
<keyword evidence="5 8" id="KW-0658">Purine biosynthesis</keyword>
<evidence type="ECO:0000259" key="9">
    <source>
        <dbReference type="Pfam" id="PF01259"/>
    </source>
</evidence>
<dbReference type="EMBL" id="CP093361">
    <property type="protein sequence ID" value="UQS86749.1"/>
    <property type="molecule type" value="Genomic_DNA"/>
</dbReference>
<dbReference type="GO" id="GO:0004639">
    <property type="term" value="F:phosphoribosylaminoimidazolesuccinocarboxamide synthase activity"/>
    <property type="evidence" value="ECO:0007669"/>
    <property type="project" value="UniProtKB-UniRule"/>
</dbReference>
<dbReference type="InterPro" id="IPR001636">
    <property type="entry name" value="SAICAR_synth"/>
</dbReference>